<evidence type="ECO:0000313" key="2">
    <source>
        <dbReference type="EMBL" id="GHA34461.1"/>
    </source>
</evidence>
<reference evidence="2" key="1">
    <citation type="journal article" date="2014" name="Int. J. Syst. Evol. Microbiol.">
        <title>Complete genome sequence of Corynebacterium casei LMG S-19264T (=DSM 44701T), isolated from a smear-ripened cheese.</title>
        <authorList>
            <consortium name="US DOE Joint Genome Institute (JGI-PGF)"/>
            <person name="Walter F."/>
            <person name="Albersmeier A."/>
            <person name="Kalinowski J."/>
            <person name="Ruckert C."/>
        </authorList>
    </citation>
    <scope>NUCLEOTIDE SEQUENCE</scope>
    <source>
        <strain evidence="2">KCTC 12719</strain>
    </source>
</reference>
<keyword evidence="1" id="KW-0472">Membrane</keyword>
<accession>A0A918SD80</accession>
<dbReference type="AlphaFoldDB" id="A0A918SD80"/>
<dbReference type="RefSeq" id="WP_189604098.1">
    <property type="nucleotide sequence ID" value="NZ_BMXB01000004.1"/>
</dbReference>
<reference evidence="2" key="2">
    <citation type="submission" date="2020-09" db="EMBL/GenBank/DDBJ databases">
        <authorList>
            <person name="Sun Q."/>
            <person name="Kim S."/>
        </authorList>
    </citation>
    <scope>NUCLEOTIDE SEQUENCE</scope>
    <source>
        <strain evidence="2">KCTC 12719</strain>
    </source>
</reference>
<feature type="transmembrane region" description="Helical" evidence="1">
    <location>
        <begin position="53"/>
        <end position="74"/>
    </location>
</feature>
<feature type="transmembrane region" description="Helical" evidence="1">
    <location>
        <begin position="80"/>
        <end position="102"/>
    </location>
</feature>
<sequence length="115" mass="13229">MDLIIALVSIDIIASKFLNCYITSERLSGTDEKRFSIFGRFFERLGFKNDNWLSFYFTIFLVVISAYALTTFFTGTAFKVLYIFTGLFTIILNLGAAHSSYFGRKNFITEKLLQN</sequence>
<dbReference type="Proteomes" id="UP000610456">
    <property type="component" value="Unassembled WGS sequence"/>
</dbReference>
<keyword evidence="3" id="KW-1185">Reference proteome</keyword>
<protein>
    <submittedName>
        <fullName evidence="2">Uncharacterized protein</fullName>
    </submittedName>
</protein>
<keyword evidence="1" id="KW-0812">Transmembrane</keyword>
<evidence type="ECO:0000256" key="1">
    <source>
        <dbReference type="SAM" id="Phobius"/>
    </source>
</evidence>
<organism evidence="2 3">
    <name type="scientific">Salinimicrobium marinum</name>
    <dbReference type="NCBI Taxonomy" id="680283"/>
    <lineage>
        <taxon>Bacteria</taxon>
        <taxon>Pseudomonadati</taxon>
        <taxon>Bacteroidota</taxon>
        <taxon>Flavobacteriia</taxon>
        <taxon>Flavobacteriales</taxon>
        <taxon>Flavobacteriaceae</taxon>
        <taxon>Salinimicrobium</taxon>
    </lineage>
</organism>
<dbReference type="EMBL" id="BMXB01000004">
    <property type="protein sequence ID" value="GHA34461.1"/>
    <property type="molecule type" value="Genomic_DNA"/>
</dbReference>
<gene>
    <name evidence="2" type="ORF">GCM10007103_14870</name>
</gene>
<evidence type="ECO:0000313" key="3">
    <source>
        <dbReference type="Proteomes" id="UP000610456"/>
    </source>
</evidence>
<proteinExistence type="predicted"/>
<comment type="caution">
    <text evidence="2">The sequence shown here is derived from an EMBL/GenBank/DDBJ whole genome shotgun (WGS) entry which is preliminary data.</text>
</comment>
<keyword evidence="1" id="KW-1133">Transmembrane helix</keyword>
<name>A0A918SD80_9FLAO</name>